<keyword evidence="1" id="KW-0547">Nucleotide-binding</keyword>
<evidence type="ECO:0000313" key="9">
    <source>
        <dbReference type="EMBL" id="PLW44845.1"/>
    </source>
</evidence>
<evidence type="ECO:0000256" key="7">
    <source>
        <dbReference type="SAM" id="MobiDB-lite"/>
    </source>
</evidence>
<protein>
    <recommendedName>
        <fullName evidence="8">Myosin motor domain-containing protein</fullName>
    </recommendedName>
</protein>
<evidence type="ECO:0000259" key="8">
    <source>
        <dbReference type="PROSITE" id="PS51456"/>
    </source>
</evidence>
<dbReference type="OrthoDB" id="2942246at2759"/>
<dbReference type="GO" id="GO:0051015">
    <property type="term" value="F:actin filament binding"/>
    <property type="evidence" value="ECO:0007669"/>
    <property type="project" value="TreeGrafter"/>
</dbReference>
<dbReference type="GO" id="GO:0016020">
    <property type="term" value="C:membrane"/>
    <property type="evidence" value="ECO:0007669"/>
    <property type="project" value="TreeGrafter"/>
</dbReference>
<name>A0A2N5V4E3_9BASI</name>
<organism evidence="9 10">
    <name type="scientific">Puccinia coronata f. sp. avenae</name>
    <dbReference type="NCBI Taxonomy" id="200324"/>
    <lineage>
        <taxon>Eukaryota</taxon>
        <taxon>Fungi</taxon>
        <taxon>Dikarya</taxon>
        <taxon>Basidiomycota</taxon>
        <taxon>Pucciniomycotina</taxon>
        <taxon>Pucciniomycetes</taxon>
        <taxon>Pucciniales</taxon>
        <taxon>Pucciniaceae</taxon>
        <taxon>Puccinia</taxon>
    </lineage>
</organism>
<keyword evidence="4" id="KW-0505">Motor protein</keyword>
<evidence type="ECO:0000256" key="1">
    <source>
        <dbReference type="ARBA" id="ARBA00022741"/>
    </source>
</evidence>
<dbReference type="GO" id="GO:0005737">
    <property type="term" value="C:cytoplasm"/>
    <property type="evidence" value="ECO:0007669"/>
    <property type="project" value="TreeGrafter"/>
</dbReference>
<dbReference type="SMART" id="SM00242">
    <property type="entry name" value="MYSc"/>
    <property type="match status" value="1"/>
</dbReference>
<evidence type="ECO:0000313" key="10">
    <source>
        <dbReference type="Proteomes" id="UP000235388"/>
    </source>
</evidence>
<keyword evidence="2" id="KW-0067">ATP-binding</keyword>
<dbReference type="PANTHER" id="PTHR13140">
    <property type="entry name" value="MYOSIN"/>
    <property type="match status" value="1"/>
</dbReference>
<dbReference type="AlphaFoldDB" id="A0A2N5V4E3"/>
<evidence type="ECO:0000256" key="4">
    <source>
        <dbReference type="ARBA" id="ARBA00023175"/>
    </source>
</evidence>
<gene>
    <name evidence="9" type="ORF">PCANC_10795</name>
</gene>
<dbReference type="InterPro" id="IPR036961">
    <property type="entry name" value="Kinesin_motor_dom_sf"/>
</dbReference>
<evidence type="ECO:0000256" key="2">
    <source>
        <dbReference type="ARBA" id="ARBA00022840"/>
    </source>
</evidence>
<feature type="compositionally biased region" description="Polar residues" evidence="7">
    <location>
        <begin position="427"/>
        <end position="438"/>
    </location>
</feature>
<feature type="region of interest" description="Disordered" evidence="7">
    <location>
        <begin position="269"/>
        <end position="291"/>
    </location>
</feature>
<reference evidence="9 10" key="1">
    <citation type="submission" date="2017-11" db="EMBL/GenBank/DDBJ databases">
        <title>De novo assembly and phasing of dikaryotic genomes from two isolates of Puccinia coronata f. sp. avenae, the causal agent of oat crown rust.</title>
        <authorList>
            <person name="Miller M.E."/>
            <person name="Zhang Y."/>
            <person name="Omidvar V."/>
            <person name="Sperschneider J."/>
            <person name="Schwessinger B."/>
            <person name="Raley C."/>
            <person name="Palmer J.M."/>
            <person name="Garnica D."/>
            <person name="Upadhyaya N."/>
            <person name="Rathjen J."/>
            <person name="Taylor J.M."/>
            <person name="Park R.F."/>
            <person name="Dodds P.N."/>
            <person name="Hirsch C.D."/>
            <person name="Kianian S.F."/>
            <person name="Figueroa M."/>
        </authorList>
    </citation>
    <scope>NUCLEOTIDE SEQUENCE [LARGE SCALE GENOMIC DNA]</scope>
    <source>
        <strain evidence="9">12NC29</strain>
    </source>
</reference>
<dbReference type="Gene3D" id="1.20.58.530">
    <property type="match status" value="1"/>
</dbReference>
<dbReference type="GO" id="GO:0007015">
    <property type="term" value="P:actin filament organization"/>
    <property type="evidence" value="ECO:0007669"/>
    <property type="project" value="TreeGrafter"/>
</dbReference>
<comment type="similarity">
    <text evidence="6">Belongs to the TRAFAC class myosin-kinesin ATPase superfamily. Myosin family.</text>
</comment>
<dbReference type="PROSITE" id="PS51456">
    <property type="entry name" value="MYOSIN_MOTOR"/>
    <property type="match status" value="1"/>
</dbReference>
<dbReference type="Gene3D" id="3.40.850.10">
    <property type="entry name" value="Kinesin motor domain"/>
    <property type="match status" value="1"/>
</dbReference>
<dbReference type="Proteomes" id="UP000235388">
    <property type="component" value="Unassembled WGS sequence"/>
</dbReference>
<evidence type="ECO:0000256" key="6">
    <source>
        <dbReference type="PROSITE-ProRule" id="PRU00782"/>
    </source>
</evidence>
<dbReference type="InterPro" id="IPR001609">
    <property type="entry name" value="Myosin_head_motor_dom-like"/>
</dbReference>
<dbReference type="GO" id="GO:0016459">
    <property type="term" value="C:myosin complex"/>
    <property type="evidence" value="ECO:0007669"/>
    <property type="project" value="UniProtKB-KW"/>
</dbReference>
<comment type="caution">
    <text evidence="9">The sequence shown here is derived from an EMBL/GenBank/DDBJ whole genome shotgun (WGS) entry which is preliminary data.</text>
</comment>
<dbReference type="SUPFAM" id="SSF52540">
    <property type="entry name" value="P-loop containing nucleoside triphosphate hydrolases"/>
    <property type="match status" value="1"/>
</dbReference>
<dbReference type="InterPro" id="IPR027417">
    <property type="entry name" value="P-loop_NTPase"/>
</dbReference>
<dbReference type="EMBL" id="PGCJ01000133">
    <property type="protein sequence ID" value="PLW44845.1"/>
    <property type="molecule type" value="Genomic_DNA"/>
</dbReference>
<feature type="domain" description="Myosin motor" evidence="8">
    <location>
        <begin position="1"/>
        <end position="448"/>
    </location>
</feature>
<sequence length="448" mass="50045">MSSTYSLRRTCKTQAIVYSGLSRSGNPCKHSKLADQIPHLFFLLSSFTHSKTLLNPTAPRLSRLLELRYDSLCHLAGAKLLILGLERNRLRIPLRYSHELTFDVFHQLLAGIPIDQRASLALHPDPSHYDLLASSSCYRIPNRPDADRIGFDDLQAAFRSLSFKSKHIHSHYRLLSAILLLSNLHFEHVSPHPISLGYSPIASNTSARRKSTYYLDPMLLYAQQRDDFTNALYGVLVAYVVETFNRKLFPGNEFINELQVQGGCSILQSDSPGAQGRSKELGDMLSGNDVPTRRRSLKQLDRSSTLLGRAKSFGALGYEEFCINYQTELMHSWFIDQQFDQHSSRPSADGINIPKLNLNDFSSSRLEMLRGGLLDGKADRKPGSIIGGLAKTSNSQRKGKYNTMEEADNDVLDGMRSHFASHPSLISRPSHSTSQSVFGIQHGLGPQG</sequence>
<keyword evidence="3 6" id="KW-0518">Myosin</keyword>
<proteinExistence type="inferred from homology"/>
<dbReference type="GO" id="GO:0005524">
    <property type="term" value="F:ATP binding"/>
    <property type="evidence" value="ECO:0007669"/>
    <property type="project" value="UniProtKB-KW"/>
</dbReference>
<dbReference type="GO" id="GO:0000146">
    <property type="term" value="F:microfilament motor activity"/>
    <property type="evidence" value="ECO:0007669"/>
    <property type="project" value="TreeGrafter"/>
</dbReference>
<evidence type="ECO:0000256" key="3">
    <source>
        <dbReference type="ARBA" id="ARBA00023123"/>
    </source>
</evidence>
<feature type="region of interest" description="Disordered" evidence="7">
    <location>
        <begin position="421"/>
        <end position="448"/>
    </location>
</feature>
<accession>A0A2N5V4E3</accession>
<dbReference type="STRING" id="200324.A0A2N5V4E3"/>
<comment type="caution">
    <text evidence="6">Lacks conserved residue(s) required for the propagation of feature annotation.</text>
</comment>
<keyword evidence="10" id="KW-1185">Reference proteome</keyword>
<keyword evidence="5 6" id="KW-0009">Actin-binding</keyword>
<dbReference type="Pfam" id="PF00063">
    <property type="entry name" value="Myosin_head"/>
    <property type="match status" value="1"/>
</dbReference>
<evidence type="ECO:0000256" key="5">
    <source>
        <dbReference type="ARBA" id="ARBA00023203"/>
    </source>
</evidence>